<gene>
    <name evidence="1" type="ORF">EZS27_000373</name>
</gene>
<evidence type="ECO:0000313" key="1">
    <source>
        <dbReference type="EMBL" id="KAA6352191.1"/>
    </source>
</evidence>
<dbReference type="AlphaFoldDB" id="A0A5J4T3E1"/>
<reference evidence="1" key="1">
    <citation type="submission" date="2019-03" db="EMBL/GenBank/DDBJ databases">
        <title>Single cell metagenomics reveals metabolic interactions within the superorganism composed of flagellate Streblomastix strix and complex community of Bacteroidetes bacteria on its surface.</title>
        <authorList>
            <person name="Treitli S.C."/>
            <person name="Kolisko M."/>
            <person name="Husnik F."/>
            <person name="Keeling P."/>
            <person name="Hampl V."/>
        </authorList>
    </citation>
    <scope>NUCLEOTIDE SEQUENCE</scope>
    <source>
        <strain evidence="1">STM</strain>
    </source>
</reference>
<comment type="caution">
    <text evidence="1">The sequence shown here is derived from an EMBL/GenBank/DDBJ whole genome shotgun (WGS) entry which is preliminary data.</text>
</comment>
<protein>
    <submittedName>
        <fullName evidence="1">Uncharacterized protein</fullName>
    </submittedName>
</protein>
<dbReference type="EMBL" id="SNRY01000004">
    <property type="protein sequence ID" value="KAA6352191.1"/>
    <property type="molecule type" value="Genomic_DNA"/>
</dbReference>
<proteinExistence type="predicted"/>
<sequence>MTITFPPGSYRGHIENMAAYVRCGRQVFRSINNRYANSRIFSQMQHYSRYNL</sequence>
<organism evidence="1">
    <name type="scientific">termite gut metagenome</name>
    <dbReference type="NCBI Taxonomy" id="433724"/>
    <lineage>
        <taxon>unclassified sequences</taxon>
        <taxon>metagenomes</taxon>
        <taxon>organismal metagenomes</taxon>
    </lineage>
</organism>
<accession>A0A5J4T3E1</accession>
<name>A0A5J4T3E1_9ZZZZ</name>